<sequence length="222" mass="25167">MWFSGFPRLVFMAAMLCSLAAAETDRVVSSASDLELEFSRPDDGWKQVKGPGNFFADVYVSESKKYIAISQMRNPGQTFDSYEALLSIWEHESGLSAGQLRRIKYSDVNQESDIDIFDEIFTAFDYDPSQDDRIPEISIERDSDLYEYQWESLRRTSFGSDAIDICTEFEETEGLRIESFDIVPSSSSSDCSGRSEISNMDKQIDTTPGDPSEISQPREELN</sequence>
<evidence type="ECO:0008006" key="5">
    <source>
        <dbReference type="Google" id="ProtNLM"/>
    </source>
</evidence>
<comment type="caution">
    <text evidence="3">The sequence shown here is derived from an EMBL/GenBank/DDBJ whole genome shotgun (WGS) entry which is preliminary data.</text>
</comment>
<dbReference type="EMBL" id="APWK03000044">
    <property type="protein sequence ID" value="PHH53416.1"/>
    <property type="molecule type" value="Genomic_DNA"/>
</dbReference>
<keyword evidence="4" id="KW-1185">Reference proteome</keyword>
<evidence type="ECO:0000256" key="2">
    <source>
        <dbReference type="SAM" id="SignalP"/>
    </source>
</evidence>
<gene>
    <name evidence="3" type="ORF">CFIMG_008221RA00001</name>
</gene>
<feature type="chain" id="PRO_5013219920" description="Secreted protein" evidence="2">
    <location>
        <begin position="23"/>
        <end position="222"/>
    </location>
</feature>
<feature type="region of interest" description="Disordered" evidence="1">
    <location>
        <begin position="183"/>
        <end position="222"/>
    </location>
</feature>
<name>A0A2C5X5P3_9PEZI</name>
<dbReference type="STRING" id="1035309.A0A2C5X5P3"/>
<evidence type="ECO:0000256" key="1">
    <source>
        <dbReference type="SAM" id="MobiDB-lite"/>
    </source>
</evidence>
<dbReference type="AlphaFoldDB" id="A0A2C5X5P3"/>
<protein>
    <recommendedName>
        <fullName evidence="5">Secreted protein</fullName>
    </recommendedName>
</protein>
<proteinExistence type="predicted"/>
<reference evidence="3 4" key="1">
    <citation type="journal article" date="2013" name="Fungal Biol.">
        <title>Analysis of microsatellite markers in the genome of the plant pathogen Ceratocystis fimbriata.</title>
        <authorList>
            <person name="Simpson M.C."/>
            <person name="Wilken P.M."/>
            <person name="Coetzee M.P."/>
            <person name="Wingfield M.J."/>
            <person name="Wingfield B.D."/>
        </authorList>
    </citation>
    <scope>NUCLEOTIDE SEQUENCE [LARGE SCALE GENOMIC DNA]</scope>
    <source>
        <strain evidence="3 4">CBS 114723</strain>
    </source>
</reference>
<feature type="signal peptide" evidence="2">
    <location>
        <begin position="1"/>
        <end position="22"/>
    </location>
</feature>
<evidence type="ECO:0000313" key="3">
    <source>
        <dbReference type="EMBL" id="PHH53416.1"/>
    </source>
</evidence>
<organism evidence="3 4">
    <name type="scientific">Ceratocystis fimbriata CBS 114723</name>
    <dbReference type="NCBI Taxonomy" id="1035309"/>
    <lineage>
        <taxon>Eukaryota</taxon>
        <taxon>Fungi</taxon>
        <taxon>Dikarya</taxon>
        <taxon>Ascomycota</taxon>
        <taxon>Pezizomycotina</taxon>
        <taxon>Sordariomycetes</taxon>
        <taxon>Hypocreomycetidae</taxon>
        <taxon>Microascales</taxon>
        <taxon>Ceratocystidaceae</taxon>
        <taxon>Ceratocystis</taxon>
    </lineage>
</organism>
<reference evidence="3 4" key="2">
    <citation type="journal article" date="2013" name="IMA Fungus">
        <title>IMA Genome-F 1: Ceratocystis fimbriata: Draft nuclear genome sequence for the plant pathogen, Ceratocystis fimbriata.</title>
        <authorList>
            <person name="Wilken P.M."/>
            <person name="Steenkamp E.T."/>
            <person name="Wingfield M.J."/>
            <person name="de Beer Z.W."/>
            <person name="Wingfield B.D."/>
        </authorList>
    </citation>
    <scope>NUCLEOTIDE SEQUENCE [LARGE SCALE GENOMIC DNA]</scope>
    <source>
        <strain evidence="3 4">CBS 114723</strain>
    </source>
</reference>
<dbReference type="Proteomes" id="UP000222788">
    <property type="component" value="Unassembled WGS sequence"/>
</dbReference>
<accession>A0A2C5X5P3</accession>
<feature type="compositionally biased region" description="Low complexity" evidence="1">
    <location>
        <begin position="185"/>
        <end position="198"/>
    </location>
</feature>
<evidence type="ECO:0000313" key="4">
    <source>
        <dbReference type="Proteomes" id="UP000222788"/>
    </source>
</evidence>
<keyword evidence="2" id="KW-0732">Signal</keyword>